<dbReference type="PROSITE" id="PS50067">
    <property type="entry name" value="KINESIN_MOTOR_2"/>
    <property type="match status" value="1"/>
</dbReference>
<dbReference type="eggNOG" id="KOG0247">
    <property type="taxonomic scope" value="Eukaryota"/>
</dbReference>
<dbReference type="PROSITE" id="PS00411">
    <property type="entry name" value="KINESIN_MOTOR_1"/>
    <property type="match status" value="1"/>
</dbReference>
<evidence type="ECO:0000256" key="4">
    <source>
        <dbReference type="ARBA" id="ARBA00023175"/>
    </source>
</evidence>
<dbReference type="OrthoDB" id="3176171at2759"/>
<keyword evidence="3" id="KW-0067">ATP-binding</keyword>
<evidence type="ECO:0000256" key="1">
    <source>
        <dbReference type="ARBA" id="ARBA00022701"/>
    </source>
</evidence>
<keyword evidence="2" id="KW-0547">Nucleotide-binding</keyword>
<feature type="domain" description="Kinesin motor" evidence="6">
    <location>
        <begin position="1"/>
        <end position="173"/>
    </location>
</feature>
<dbReference type="InterPro" id="IPR001752">
    <property type="entry name" value="Kinesin_motor_dom"/>
</dbReference>
<evidence type="ECO:0000313" key="7">
    <source>
        <dbReference type="EMBL" id="KMS93779.1"/>
    </source>
</evidence>
<keyword evidence="1" id="KW-0493">Microtubule</keyword>
<dbReference type="InterPro" id="IPR027640">
    <property type="entry name" value="Kinesin-like_fam"/>
</dbReference>
<sequence length="180" mass="20028">VFVKGLREVKIESEADAELVINEGTRHRKCAQTALNTSSSRSHALFSLKLVRAGTNKDTDGIISKLCIVDLAGAERTSRAKNVDEQRCRETNNINKSLMQLGRCLEVVRWNQQHSDCKARPVPWRDSKISRLFKDYLVGGWGRAVMVATVNPDPVDHDETCHALKFAALASEVESISKVP</sequence>
<name>A0A0J8AY63_BETVV</name>
<evidence type="ECO:0000256" key="5">
    <source>
        <dbReference type="PROSITE-ProRule" id="PRU00283"/>
    </source>
</evidence>
<keyword evidence="4" id="KW-0505">Motor protein</keyword>
<protein>
    <recommendedName>
        <fullName evidence="6">Kinesin motor domain-containing protein</fullName>
    </recommendedName>
</protein>
<dbReference type="GO" id="GO:0005524">
    <property type="term" value="F:ATP binding"/>
    <property type="evidence" value="ECO:0007669"/>
    <property type="project" value="UniProtKB-KW"/>
</dbReference>
<accession>A0A0J8AY63</accession>
<dbReference type="GO" id="GO:0007018">
    <property type="term" value="P:microtubule-based movement"/>
    <property type="evidence" value="ECO:0007669"/>
    <property type="project" value="InterPro"/>
</dbReference>
<organism evidence="7 8">
    <name type="scientific">Beta vulgaris subsp. vulgaris</name>
    <name type="common">Beet</name>
    <dbReference type="NCBI Taxonomy" id="3555"/>
    <lineage>
        <taxon>Eukaryota</taxon>
        <taxon>Viridiplantae</taxon>
        <taxon>Streptophyta</taxon>
        <taxon>Embryophyta</taxon>
        <taxon>Tracheophyta</taxon>
        <taxon>Spermatophyta</taxon>
        <taxon>Magnoliopsida</taxon>
        <taxon>eudicotyledons</taxon>
        <taxon>Gunneridae</taxon>
        <taxon>Pentapetalae</taxon>
        <taxon>Caryophyllales</taxon>
        <taxon>Chenopodiaceae</taxon>
        <taxon>Betoideae</taxon>
        <taxon>Beta</taxon>
    </lineage>
</organism>
<dbReference type="EMBL" id="KQ099029">
    <property type="protein sequence ID" value="KMS93779.1"/>
    <property type="molecule type" value="Genomic_DNA"/>
</dbReference>
<dbReference type="PANTHER" id="PTHR24115:SF1008">
    <property type="entry name" value="KINESIN-LIKE PROTEIN SUBITO"/>
    <property type="match status" value="1"/>
</dbReference>
<dbReference type="OMA" id="DISINCG"/>
<dbReference type="GO" id="GO:0003777">
    <property type="term" value="F:microtubule motor activity"/>
    <property type="evidence" value="ECO:0007669"/>
    <property type="project" value="InterPro"/>
</dbReference>
<dbReference type="InterPro" id="IPR036961">
    <property type="entry name" value="Kinesin_motor_dom_sf"/>
</dbReference>
<dbReference type="InterPro" id="IPR019821">
    <property type="entry name" value="Kinesin_motor_CS"/>
</dbReference>
<feature type="non-terminal residue" evidence="7">
    <location>
        <position position="1"/>
    </location>
</feature>
<dbReference type="GO" id="GO:0005634">
    <property type="term" value="C:nucleus"/>
    <property type="evidence" value="ECO:0007669"/>
    <property type="project" value="TreeGrafter"/>
</dbReference>
<dbReference type="InterPro" id="IPR027417">
    <property type="entry name" value="P-loop_NTPase"/>
</dbReference>
<evidence type="ECO:0000256" key="3">
    <source>
        <dbReference type="ARBA" id="ARBA00022840"/>
    </source>
</evidence>
<dbReference type="GO" id="GO:0005874">
    <property type="term" value="C:microtubule"/>
    <property type="evidence" value="ECO:0007669"/>
    <property type="project" value="UniProtKB-KW"/>
</dbReference>
<evidence type="ECO:0000313" key="8">
    <source>
        <dbReference type="Proteomes" id="UP000035740"/>
    </source>
</evidence>
<dbReference type="GO" id="GO:0005871">
    <property type="term" value="C:kinesin complex"/>
    <property type="evidence" value="ECO:0007669"/>
    <property type="project" value="TreeGrafter"/>
</dbReference>
<dbReference type="Pfam" id="PF00225">
    <property type="entry name" value="Kinesin"/>
    <property type="match status" value="1"/>
</dbReference>
<dbReference type="PRINTS" id="PR00380">
    <property type="entry name" value="KINESINHEAVY"/>
</dbReference>
<dbReference type="Gramene" id="KMS93779">
    <property type="protein sequence ID" value="KMS93779"/>
    <property type="gene ID" value="BVRB_028040"/>
</dbReference>
<dbReference type="Proteomes" id="UP000035740">
    <property type="component" value="Unassembled WGS sequence"/>
</dbReference>
<gene>
    <name evidence="7" type="ORF">BVRB_028040</name>
</gene>
<dbReference type="AlphaFoldDB" id="A0A0J8AY63"/>
<dbReference type="PANTHER" id="PTHR24115">
    <property type="entry name" value="KINESIN-RELATED"/>
    <property type="match status" value="1"/>
</dbReference>
<dbReference type="GO" id="GO:0008017">
    <property type="term" value="F:microtubule binding"/>
    <property type="evidence" value="ECO:0007669"/>
    <property type="project" value="InterPro"/>
</dbReference>
<comment type="caution">
    <text evidence="5">Lacks conserved residue(s) required for the propagation of feature annotation.</text>
</comment>
<dbReference type="GO" id="GO:0016887">
    <property type="term" value="F:ATP hydrolysis activity"/>
    <property type="evidence" value="ECO:0007669"/>
    <property type="project" value="TreeGrafter"/>
</dbReference>
<dbReference type="Gene3D" id="3.40.850.10">
    <property type="entry name" value="Kinesin motor domain"/>
    <property type="match status" value="1"/>
</dbReference>
<reference evidence="7 8" key="1">
    <citation type="journal article" date="2014" name="Nature">
        <title>The genome of the recently domesticated crop plant sugar beet (Beta vulgaris).</title>
        <authorList>
            <person name="Dohm J.C."/>
            <person name="Minoche A.E."/>
            <person name="Holtgrawe D."/>
            <person name="Capella-Gutierrez S."/>
            <person name="Zakrzewski F."/>
            <person name="Tafer H."/>
            <person name="Rupp O."/>
            <person name="Sorensen T.R."/>
            <person name="Stracke R."/>
            <person name="Reinhardt R."/>
            <person name="Goesmann A."/>
            <person name="Kraft T."/>
            <person name="Schulz B."/>
            <person name="Stadler P.F."/>
            <person name="Schmidt T."/>
            <person name="Gabaldon T."/>
            <person name="Lehrach H."/>
            <person name="Weisshaar B."/>
            <person name="Himmelbauer H."/>
        </authorList>
    </citation>
    <scope>NUCLEOTIDE SEQUENCE [LARGE SCALE GENOMIC DNA]</scope>
    <source>
        <tissue evidence="7">Taproot</tissue>
    </source>
</reference>
<evidence type="ECO:0000259" key="6">
    <source>
        <dbReference type="PROSITE" id="PS50067"/>
    </source>
</evidence>
<proteinExistence type="inferred from homology"/>
<keyword evidence="8" id="KW-1185">Reference proteome</keyword>
<comment type="similarity">
    <text evidence="5">Belongs to the TRAFAC class myosin-kinesin ATPase superfamily. Kinesin family.</text>
</comment>
<dbReference type="SUPFAM" id="SSF52540">
    <property type="entry name" value="P-loop containing nucleoside triphosphate hydrolases"/>
    <property type="match status" value="1"/>
</dbReference>
<evidence type="ECO:0000256" key="2">
    <source>
        <dbReference type="ARBA" id="ARBA00022741"/>
    </source>
</evidence>
<dbReference type="SMART" id="SM00129">
    <property type="entry name" value="KISc"/>
    <property type="match status" value="1"/>
</dbReference>